<evidence type="ECO:0000259" key="7">
    <source>
        <dbReference type="Pfam" id="PF07699"/>
    </source>
</evidence>
<dbReference type="InterPro" id="IPR011641">
    <property type="entry name" value="Tyr-kin_ephrin_A/B_rcpt-like"/>
</dbReference>
<comment type="similarity">
    <text evidence="5">Belongs to the CFAP91 family.</text>
</comment>
<evidence type="ECO:0000259" key="8">
    <source>
        <dbReference type="Pfam" id="PF14738"/>
    </source>
</evidence>
<evidence type="ECO:0000256" key="2">
    <source>
        <dbReference type="ARBA" id="ARBA00022490"/>
    </source>
</evidence>
<dbReference type="GO" id="GO:0005930">
    <property type="term" value="C:axoneme"/>
    <property type="evidence" value="ECO:0007669"/>
    <property type="project" value="UniProtKB-SubCell"/>
</dbReference>
<dbReference type="Proteomes" id="UP000887562">
    <property type="component" value="Unplaced"/>
</dbReference>
<evidence type="ECO:0000256" key="5">
    <source>
        <dbReference type="ARBA" id="ARBA00029468"/>
    </source>
</evidence>
<dbReference type="Gene3D" id="2.10.50.10">
    <property type="entry name" value="Tumor Necrosis Factor Receptor, subunit A, domain 2"/>
    <property type="match status" value="1"/>
</dbReference>
<proteinExistence type="inferred from homology"/>
<dbReference type="InterPro" id="IPR032840">
    <property type="entry name" value="CFAP91_dom"/>
</dbReference>
<reference evidence="10" key="1">
    <citation type="submission" date="2022-11" db="UniProtKB">
        <authorList>
            <consortium name="WormBaseParasite"/>
        </authorList>
    </citation>
    <scope>IDENTIFICATION</scope>
</reference>
<dbReference type="CDD" id="cd00185">
    <property type="entry name" value="TNFRSF"/>
    <property type="match status" value="1"/>
</dbReference>
<organism evidence="9 10">
    <name type="scientific">Echinococcus canadensis</name>
    <dbReference type="NCBI Taxonomy" id="519352"/>
    <lineage>
        <taxon>Eukaryota</taxon>
        <taxon>Metazoa</taxon>
        <taxon>Spiralia</taxon>
        <taxon>Lophotrochozoa</taxon>
        <taxon>Platyhelminthes</taxon>
        <taxon>Cestoda</taxon>
        <taxon>Eucestoda</taxon>
        <taxon>Cyclophyllidea</taxon>
        <taxon>Taeniidae</taxon>
        <taxon>Echinococcus</taxon>
        <taxon>Echinococcus canadensis group</taxon>
    </lineage>
</organism>
<keyword evidence="9" id="KW-1185">Reference proteome</keyword>
<dbReference type="SUPFAM" id="SSF57586">
    <property type="entry name" value="TNF receptor-like"/>
    <property type="match status" value="1"/>
</dbReference>
<name>A0A915EXI6_9CEST</name>
<feature type="domain" description="Tyrosine-protein kinase ephrin type A/B receptor-like" evidence="7">
    <location>
        <begin position="792"/>
        <end position="833"/>
    </location>
</feature>
<sequence length="1849" mass="213938">MYRESSFSTLLTSPIKQEHYWSRQRFPNGLRLPCWHHCIPCKTDYFYSRSTKVKRTWYIAEDEFADLKRVEEIGLKVDRFTYALEIPPKIDWTRESMLFVCVLQEPPDPKTKRGTSFYEIHEIHIPYEEVNAPHDKTYLVEITFETTGLDPFPPGCSHIFGQGDREMKACYENLNRRVHLPELHNNNSGIFIHEMTTGEELQQLPYLQQTLLSGARLFCSKHHCEVNIVRNILYRNGTSIMLDGYGKVLNSETNNEGRKEESEPWRDEMGDTVENPFLHMFQWMPTLRFEFTHPSLSCSKLANLFDVVITKNDETNLPYPRAWKKNTELYYLSSLLSTSLWRKQDKPHQVYFAPVFCTRSTTETSRVQGRLPSRPPIYPFRGLTFMWSVHRRKTFTPTKSTPQLLMRDFQVAVNSAEMSFVRMIIKCGDTNCTLSMEVRLNTVLAHSVYILPSQMLLNESSSSFALILDGPEFSLHTGTFDRRLRLFQDGRLIVLGTYSLPQMQQPLEAFVQATEFSAFASTFIETRSAKFDIIVRFYNWPVYDLSSGSVSRTQLAWSMISQPCRKTALLPSFHPPPSVDPSKIPSVPVYLPNDTKRFFYSADFRLCQSVCAEAYIVAPQADSNPQQYVCLIEKKPVPCDPRMSIPQTIDANAQLTNGPGKAVILSSKCLFSTFIFLYAQTWKVYDSKKLVLSCNGNIHAQGISQDNWTRGGEHSALPSISNDITDQVTPDGPTCRVKVDEQETGVDLIQLYVYPVFQGCRESVVESIGANEPRSHSRVCSPGYFLSKVPPHKCEPCPEDTFSDPDTASEECLPCPDVRNTTQHLPARSSIHCTNPQLDRERERLAHKAVNLVPSVLQELAKNEANFDDDQIDATLTEKEVLQHLAPDPLKLREQETAESLFKEITHLTFSIEEIVSMILVALALAMMGAVVTFILGIGSRRTIYASRRKTIVNRLLKWINQHLRNLYHRVCFARRRCKRRHDSRPSWQKRKSAALRTGNIYQIKSAKEEEEEVKFYEELQTSLVNLITCEERPVRQDNKSKKEATWMSVYDEVTPAILTKGKNEPDVPDYTFLDIAQSNLKHSNHEEANTQCSWKKNLVMGLKDAARNRIATVHCAIISTKVRMFTEQSKVKEPGSSTYGPSTSFSSAVDYERVKLGIIVSPREHIKRPIFHRALSKKESQRSFKSVKSSRYSPAENVGVSFDAAERTANMKEFYLKAALESATCQLNAFNCSHCLNGERRDCGIQTQYRDSEAQTDPYSPEYVIPPGQNPKVLLLAHLDFGSGLPVSQNVVELIERAQERRLVEAQMDNLLSAYRTRLRSKLELDEWRYRAREIETLQEIRLQVIAQLLRIREENRQVMNARRVDRRWNRRQKEKSEIIEKIRTEYASAIRKMLCAMTRKNKPPKPDKIEQYSQPGSQAFAPLTRLGVFHDHGAERFKVHSKFLDTYAGLSELEKFIPESVLDAKIVVKKPTHYTKDGHLKRQFRWQAQLESLHKYMDSLGSKNINPPKPLRFLFEIEKPVPRPSTPSVPEIDRVRDAGEVAVIHLQRLIRGRALQTMMYESRKKRQLLINELRSTHALTKEERAEKRRQMLTIRTNQTRYEYLQHEASNRLQVILDTPRKNNLSHEILERLDSTVLGAMLDLLSKELDRLLVDQRLHEYVQRARNERRMREIEESSRRQWEERRRREHDEFFRQVVKVHQDTVDGYFSALIATAMETSAELKASKEFEEIAELWPDEVWCAEQRLTHEEEAAELVYNFLIPEVNRRCYREMLQRQQRKYLSAAHRELFDEVESGPLSANIRHYQGLLKDKATSMEGMEEEKDEKLSEIQDEITLSQLKGHEYDCED</sequence>
<dbReference type="Pfam" id="PF07699">
    <property type="entry name" value="Ephrin_rec_like"/>
    <property type="match status" value="1"/>
</dbReference>
<feature type="domain" description="CFAP91" evidence="8">
    <location>
        <begin position="1246"/>
        <end position="1394"/>
    </location>
</feature>
<dbReference type="WBParaSite" id="maker-E.canG7_contigs_0955-snap-gene-0.19-mRNA-1">
    <property type="protein sequence ID" value="maker-E.canG7_contigs_0955-snap-gene-0.19-mRNA-1"/>
    <property type="gene ID" value="EcG7_04832"/>
</dbReference>
<evidence type="ECO:0000256" key="4">
    <source>
        <dbReference type="ARBA" id="ARBA00023273"/>
    </source>
</evidence>
<protein>
    <recommendedName>
        <fullName evidence="6">Cilia- and flagella-associated protein 91</fullName>
    </recommendedName>
</protein>
<dbReference type="InterPro" id="IPR026720">
    <property type="entry name" value="CFAP91"/>
</dbReference>
<keyword evidence="4" id="KW-0966">Cell projection</keyword>
<evidence type="ECO:0000256" key="6">
    <source>
        <dbReference type="ARBA" id="ARBA00029555"/>
    </source>
</evidence>
<evidence type="ECO:0000313" key="9">
    <source>
        <dbReference type="Proteomes" id="UP000887562"/>
    </source>
</evidence>
<dbReference type="SMART" id="SM01411">
    <property type="entry name" value="Ephrin_rec_like"/>
    <property type="match status" value="1"/>
</dbReference>
<dbReference type="Pfam" id="PF14738">
    <property type="entry name" value="CFAP91"/>
    <property type="match status" value="1"/>
</dbReference>
<keyword evidence="2" id="KW-0963">Cytoplasm</keyword>
<evidence type="ECO:0000313" key="10">
    <source>
        <dbReference type="WBParaSite" id="maker-E.canG7_contigs_0955-snap-gene-0.19-mRNA-1"/>
    </source>
</evidence>
<dbReference type="PANTHER" id="PTHR22455:SF10">
    <property type="entry name" value="CILIA- AND FLAGELLA-ASSOCIATED PROTEIN 91"/>
    <property type="match status" value="1"/>
</dbReference>
<comment type="subcellular location">
    <subcellularLocation>
        <location evidence="1">Cytoplasm</location>
        <location evidence="1">Cytoskeleton</location>
        <location evidence="1">Cilium axoneme</location>
    </subcellularLocation>
</comment>
<accession>A0A915EXI6</accession>
<evidence type="ECO:0000256" key="1">
    <source>
        <dbReference type="ARBA" id="ARBA00004430"/>
    </source>
</evidence>
<dbReference type="PANTHER" id="PTHR22455">
    <property type="entry name" value="CILIA- AND FLAGELLA-ASSOCIATED PROTEIN 91"/>
    <property type="match status" value="1"/>
</dbReference>
<keyword evidence="3" id="KW-0206">Cytoskeleton</keyword>
<evidence type="ECO:0000256" key="3">
    <source>
        <dbReference type="ARBA" id="ARBA00023212"/>
    </source>
</evidence>